<dbReference type="GO" id="GO:0005829">
    <property type="term" value="C:cytosol"/>
    <property type="evidence" value="ECO:0007669"/>
    <property type="project" value="TreeGrafter"/>
</dbReference>
<comment type="function">
    <text evidence="3">Plays a central role in 2-thiolation of mcm(5)S(2)U at tRNA wobble positions of tRNA(Lys), tRNA(Glu) and tRNA(Gln). May act by forming a heterodimer with NCS6 that ligates sulfur from thiocarboxylated URM1 onto the uridine of tRNAs at wobble position. Prior mcm(5) tRNA modification by the elongator complex is required for 2-thiolation. May also be involved in protein urmylation.</text>
</comment>
<comment type="subcellular location">
    <subcellularLocation>
        <location evidence="3">Cytoplasm</location>
    </subcellularLocation>
</comment>
<dbReference type="STRING" id="329884.A0A4U0X364"/>
<protein>
    <recommendedName>
        <fullName evidence="3">Cytoplasmic tRNA 2-thiolation protein 2</fullName>
    </recommendedName>
</protein>
<keyword evidence="2 3" id="KW-0819">tRNA processing</keyword>
<evidence type="ECO:0000313" key="5">
    <source>
        <dbReference type="Proteomes" id="UP000309340"/>
    </source>
</evidence>
<accession>A0A4U0X364</accession>
<dbReference type="AlphaFoldDB" id="A0A4U0X364"/>
<dbReference type="GO" id="GO:0032447">
    <property type="term" value="P:protein urmylation"/>
    <property type="evidence" value="ECO:0007669"/>
    <property type="project" value="UniProtKB-UniRule"/>
</dbReference>
<dbReference type="GO" id="GO:0016779">
    <property type="term" value="F:nucleotidyltransferase activity"/>
    <property type="evidence" value="ECO:0007669"/>
    <property type="project" value="UniProtKB-UniRule"/>
</dbReference>
<comment type="similarity">
    <text evidence="3">Belongs to the CTU2/NCS2 family.</text>
</comment>
<dbReference type="Pfam" id="PF10288">
    <property type="entry name" value="CTU2"/>
    <property type="match status" value="1"/>
</dbReference>
<dbReference type="PANTHER" id="PTHR20882:SF14">
    <property type="entry name" value="CYTOPLASMIC TRNA 2-THIOLATION PROTEIN 2"/>
    <property type="match status" value="1"/>
</dbReference>
<dbReference type="GO" id="GO:0000049">
    <property type="term" value="F:tRNA binding"/>
    <property type="evidence" value="ECO:0007669"/>
    <property type="project" value="InterPro"/>
</dbReference>
<dbReference type="InterPro" id="IPR019407">
    <property type="entry name" value="CTU2"/>
</dbReference>
<keyword evidence="1 3" id="KW-0963">Cytoplasm</keyword>
<dbReference type="SUPFAM" id="SSF52402">
    <property type="entry name" value="Adenine nucleotide alpha hydrolases-like"/>
    <property type="match status" value="1"/>
</dbReference>
<evidence type="ECO:0000256" key="2">
    <source>
        <dbReference type="ARBA" id="ARBA00022694"/>
    </source>
</evidence>
<dbReference type="OrthoDB" id="25129at2759"/>
<dbReference type="InterPro" id="IPR014729">
    <property type="entry name" value="Rossmann-like_a/b/a_fold"/>
</dbReference>
<dbReference type="Gene3D" id="3.40.50.620">
    <property type="entry name" value="HUPs"/>
    <property type="match status" value="1"/>
</dbReference>
<dbReference type="GO" id="GO:0016783">
    <property type="term" value="F:sulfurtransferase activity"/>
    <property type="evidence" value="ECO:0007669"/>
    <property type="project" value="TreeGrafter"/>
</dbReference>
<evidence type="ECO:0000256" key="1">
    <source>
        <dbReference type="ARBA" id="ARBA00022490"/>
    </source>
</evidence>
<dbReference type="HAMAP" id="MF_03054">
    <property type="entry name" value="CTU2"/>
    <property type="match status" value="1"/>
</dbReference>
<evidence type="ECO:0000313" key="4">
    <source>
        <dbReference type="EMBL" id="TKA69413.1"/>
    </source>
</evidence>
<dbReference type="GO" id="GO:0002143">
    <property type="term" value="P:tRNA wobble position uridine thiolation"/>
    <property type="evidence" value="ECO:0007669"/>
    <property type="project" value="TreeGrafter"/>
</dbReference>
<proteinExistence type="inferred from homology"/>
<dbReference type="Proteomes" id="UP000309340">
    <property type="component" value="Unassembled WGS sequence"/>
</dbReference>
<name>A0A4U0X364_9PEZI</name>
<reference evidence="4 5" key="1">
    <citation type="submission" date="2017-03" db="EMBL/GenBank/DDBJ databases">
        <title>Genomes of endolithic fungi from Antarctica.</title>
        <authorList>
            <person name="Coleine C."/>
            <person name="Masonjones S."/>
            <person name="Stajich J.E."/>
        </authorList>
    </citation>
    <scope>NUCLEOTIDE SEQUENCE [LARGE SCALE GENOMIC DNA]</scope>
    <source>
        <strain evidence="4 5">CCFEE 5184</strain>
    </source>
</reference>
<dbReference type="PANTHER" id="PTHR20882">
    <property type="entry name" value="CYTOPLASMIC TRNA 2-THIOLATION PROTEIN 2"/>
    <property type="match status" value="1"/>
</dbReference>
<dbReference type="EMBL" id="NAJQ01000450">
    <property type="protein sequence ID" value="TKA69413.1"/>
    <property type="molecule type" value="Genomic_DNA"/>
</dbReference>
<evidence type="ECO:0000256" key="3">
    <source>
        <dbReference type="HAMAP-Rule" id="MF_03054"/>
    </source>
</evidence>
<comment type="caution">
    <text evidence="4">The sequence shown here is derived from an EMBL/GenBank/DDBJ whole genome shotgun (WGS) entry which is preliminary data.</text>
</comment>
<sequence length="361" mass="39821">MPGRRQPPAAVDTTLCRRCQANAPTITVRTEPLCSACFAKYVSTKIIKRMESFRVRHAEAGKERLLLLPLSLGPCSMVLLHILSQHLSVQAEKSGRTGYRLLALFIDDGAREGSAALFERVKERYPMHTYFNLPLSDALSLEGVPELLSPLNQATPPNNPPSTTTDPLSTLLSTLPSATSRADLLHILLRKLVVHAAQHHACEAVLWADSTTRLAERTLAETAKGRGFTLPSSIGDGEAPHGLPFYYPMRDLLRKEIISFTSLVEPGLDEMILRDVPKAAVSTKNTTIDDLMKQYFASVEREFPSIVANVVRTTGKLKVPALREEVEEHCELCDAPLRGHAPERSRLCYGCIRILRQAPAG</sequence>
<organism evidence="4 5">
    <name type="scientific">Friedmanniomyces simplex</name>
    <dbReference type="NCBI Taxonomy" id="329884"/>
    <lineage>
        <taxon>Eukaryota</taxon>
        <taxon>Fungi</taxon>
        <taxon>Dikarya</taxon>
        <taxon>Ascomycota</taxon>
        <taxon>Pezizomycotina</taxon>
        <taxon>Dothideomycetes</taxon>
        <taxon>Dothideomycetidae</taxon>
        <taxon>Mycosphaerellales</taxon>
        <taxon>Teratosphaeriaceae</taxon>
        <taxon>Friedmanniomyces</taxon>
    </lineage>
</organism>
<comment type="pathway">
    <text evidence="3">tRNA modification; 5-methoxycarbonylmethyl-2-thiouridine-tRNA biosynthesis.</text>
</comment>
<gene>
    <name evidence="3" type="primary">NCS2</name>
    <name evidence="3" type="synonym">CTU2</name>
    <name evidence="4" type="ORF">B0A55_07836</name>
</gene>
<dbReference type="UniPathway" id="UPA00988"/>
<keyword evidence="5" id="KW-1185">Reference proteome</keyword>